<keyword evidence="2" id="KW-1185">Reference proteome</keyword>
<dbReference type="Proteomes" id="UP001234989">
    <property type="component" value="Chromosome 1"/>
</dbReference>
<reference evidence="1" key="1">
    <citation type="submission" date="2023-08" db="EMBL/GenBank/DDBJ databases">
        <title>A de novo genome assembly of Solanum verrucosum Schlechtendal, a Mexican diploid species geographically isolated from the other diploid A-genome species in potato relatives.</title>
        <authorList>
            <person name="Hosaka K."/>
        </authorList>
    </citation>
    <scope>NUCLEOTIDE SEQUENCE</scope>
    <source>
        <tissue evidence="1">Young leaves</tissue>
    </source>
</reference>
<sequence>MLLEATILLRDYLTEPMILKLPSTSQSVRYVEKVKRKEEGEYASGGHNSPKRLSSRTYDSEVADHIVVC</sequence>
<evidence type="ECO:0000313" key="1">
    <source>
        <dbReference type="EMBL" id="WMV13330.1"/>
    </source>
</evidence>
<evidence type="ECO:0000313" key="2">
    <source>
        <dbReference type="Proteomes" id="UP001234989"/>
    </source>
</evidence>
<protein>
    <submittedName>
        <fullName evidence="1">Uncharacterized protein</fullName>
    </submittedName>
</protein>
<organism evidence="1 2">
    <name type="scientific">Solanum verrucosum</name>
    <dbReference type="NCBI Taxonomy" id="315347"/>
    <lineage>
        <taxon>Eukaryota</taxon>
        <taxon>Viridiplantae</taxon>
        <taxon>Streptophyta</taxon>
        <taxon>Embryophyta</taxon>
        <taxon>Tracheophyta</taxon>
        <taxon>Spermatophyta</taxon>
        <taxon>Magnoliopsida</taxon>
        <taxon>eudicotyledons</taxon>
        <taxon>Gunneridae</taxon>
        <taxon>Pentapetalae</taxon>
        <taxon>asterids</taxon>
        <taxon>lamiids</taxon>
        <taxon>Solanales</taxon>
        <taxon>Solanaceae</taxon>
        <taxon>Solanoideae</taxon>
        <taxon>Solaneae</taxon>
        <taxon>Solanum</taxon>
    </lineage>
</organism>
<proteinExistence type="predicted"/>
<dbReference type="EMBL" id="CP133612">
    <property type="protein sequence ID" value="WMV13330.1"/>
    <property type="molecule type" value="Genomic_DNA"/>
</dbReference>
<accession>A0AAF0THG6</accession>
<dbReference type="AlphaFoldDB" id="A0AAF0THG6"/>
<name>A0AAF0THG6_SOLVR</name>
<gene>
    <name evidence="1" type="ORF">MTR67_006715</name>
</gene>